<comment type="catalytic activity">
    <reaction evidence="11">
        <text>serotonin + hexadecanoyl-CoA = N-hexadecanoyl-serotonin + CoA + H(+)</text>
        <dbReference type="Rhea" id="RHEA:51384"/>
        <dbReference type="ChEBI" id="CHEBI:15378"/>
        <dbReference type="ChEBI" id="CHEBI:57287"/>
        <dbReference type="ChEBI" id="CHEBI:57379"/>
        <dbReference type="ChEBI" id="CHEBI:134059"/>
        <dbReference type="ChEBI" id="CHEBI:350546"/>
    </reaction>
    <physiologicalReaction direction="left-to-right" evidence="11">
        <dbReference type="Rhea" id="RHEA:51385"/>
    </physiologicalReaction>
</comment>
<comment type="catalytic activity">
    <reaction evidence="7">
        <text>serotonin + octadecanoyl-CoA = N-octadecanoyl-serotonin + CoA + H(+)</text>
        <dbReference type="Rhea" id="RHEA:51400"/>
        <dbReference type="ChEBI" id="CHEBI:15378"/>
        <dbReference type="ChEBI" id="CHEBI:57287"/>
        <dbReference type="ChEBI" id="CHEBI:57394"/>
        <dbReference type="ChEBI" id="CHEBI:134065"/>
        <dbReference type="ChEBI" id="CHEBI:350546"/>
    </reaction>
    <physiologicalReaction direction="left-to-right" evidence="7">
        <dbReference type="Rhea" id="RHEA:51401"/>
    </physiologicalReaction>
</comment>
<dbReference type="InterPro" id="IPR000182">
    <property type="entry name" value="GNAT_dom"/>
</dbReference>
<gene>
    <name evidence="15" type="ORF">PSYICH_LOCUS6081</name>
</gene>
<dbReference type="GO" id="GO:0004059">
    <property type="term" value="F:aralkylamine N-acetyltransferase activity"/>
    <property type="evidence" value="ECO:0007669"/>
    <property type="project" value="UniProtKB-EC"/>
</dbReference>
<evidence type="ECO:0000256" key="2">
    <source>
        <dbReference type="ARBA" id="ARBA00023315"/>
    </source>
</evidence>
<dbReference type="PROSITE" id="PS51186">
    <property type="entry name" value="GNAT"/>
    <property type="match status" value="1"/>
</dbReference>
<feature type="domain" description="N-acetyltransferase" evidence="14">
    <location>
        <begin position="7"/>
        <end position="196"/>
    </location>
</feature>
<evidence type="ECO:0000256" key="12">
    <source>
        <dbReference type="ARBA" id="ARBA00052335"/>
    </source>
</evidence>
<protein>
    <recommendedName>
        <fullName evidence="5">aralkylamine N-acetyltransferase</fullName>
        <ecNumber evidence="5">2.3.1.87</ecNumber>
    </recommendedName>
</protein>
<evidence type="ECO:0000256" key="9">
    <source>
        <dbReference type="ARBA" id="ARBA00051711"/>
    </source>
</evidence>
<comment type="catalytic activity">
    <reaction evidence="13">
        <text>serotonin + acetyl-CoA = N-acetylserotonin + CoA + H(+)</text>
        <dbReference type="Rhea" id="RHEA:25217"/>
        <dbReference type="ChEBI" id="CHEBI:15378"/>
        <dbReference type="ChEBI" id="CHEBI:17697"/>
        <dbReference type="ChEBI" id="CHEBI:57287"/>
        <dbReference type="ChEBI" id="CHEBI:57288"/>
        <dbReference type="ChEBI" id="CHEBI:350546"/>
        <dbReference type="EC" id="2.3.1.87"/>
    </reaction>
    <physiologicalReaction direction="left-to-right" evidence="13">
        <dbReference type="Rhea" id="RHEA:25218"/>
    </physiologicalReaction>
</comment>
<dbReference type="PANTHER" id="PTHR20905:SF1">
    <property type="entry name" value="AT07410P-RELATED"/>
    <property type="match status" value="1"/>
</dbReference>
<comment type="catalytic activity">
    <reaction evidence="10">
        <text>serotonin + (9Z)-octadecenoyl-CoA = N-(9Z-octadecenoyl)-serotonin + CoA + H(+)</text>
        <dbReference type="Rhea" id="RHEA:51392"/>
        <dbReference type="ChEBI" id="CHEBI:15378"/>
        <dbReference type="ChEBI" id="CHEBI:57287"/>
        <dbReference type="ChEBI" id="CHEBI:57387"/>
        <dbReference type="ChEBI" id="CHEBI:134064"/>
        <dbReference type="ChEBI" id="CHEBI:350546"/>
    </reaction>
    <physiologicalReaction direction="left-to-right" evidence="10">
        <dbReference type="Rhea" id="RHEA:51393"/>
    </physiologicalReaction>
</comment>
<evidence type="ECO:0000256" key="4">
    <source>
        <dbReference type="ARBA" id="ARBA00038182"/>
    </source>
</evidence>
<keyword evidence="2" id="KW-0012">Acyltransferase</keyword>
<comment type="similarity">
    <text evidence="4">Belongs to the acetyltransferase family. AANAT subfamily.</text>
</comment>
<dbReference type="FunFam" id="3.40.630.30:FF:000046">
    <property type="entry name" value="Dopamine N-acetyltransferase"/>
    <property type="match status" value="1"/>
</dbReference>
<organism evidence="15 16">
    <name type="scientific">Psylliodes chrysocephalus</name>
    <dbReference type="NCBI Taxonomy" id="3402493"/>
    <lineage>
        <taxon>Eukaryota</taxon>
        <taxon>Metazoa</taxon>
        <taxon>Ecdysozoa</taxon>
        <taxon>Arthropoda</taxon>
        <taxon>Hexapoda</taxon>
        <taxon>Insecta</taxon>
        <taxon>Pterygota</taxon>
        <taxon>Neoptera</taxon>
        <taxon>Endopterygota</taxon>
        <taxon>Coleoptera</taxon>
        <taxon>Polyphaga</taxon>
        <taxon>Cucujiformia</taxon>
        <taxon>Chrysomeloidea</taxon>
        <taxon>Chrysomelidae</taxon>
        <taxon>Galerucinae</taxon>
        <taxon>Alticini</taxon>
        <taxon>Psylliodes</taxon>
    </lineage>
</organism>
<keyword evidence="1" id="KW-0808">Transferase</keyword>
<dbReference type="EC" id="2.3.1.87" evidence="5"/>
<evidence type="ECO:0000313" key="16">
    <source>
        <dbReference type="Proteomes" id="UP001153636"/>
    </source>
</evidence>
<evidence type="ECO:0000256" key="5">
    <source>
        <dbReference type="ARBA" id="ARBA00039114"/>
    </source>
</evidence>
<evidence type="ECO:0000256" key="13">
    <source>
        <dbReference type="ARBA" id="ARBA00052491"/>
    </source>
</evidence>
<dbReference type="Proteomes" id="UP001153636">
    <property type="component" value="Chromosome 18"/>
</dbReference>
<dbReference type="InterPro" id="IPR016181">
    <property type="entry name" value="Acyl_CoA_acyltransferase"/>
</dbReference>
<accession>A0A9P0CNP1</accession>
<dbReference type="AlphaFoldDB" id="A0A9P0CNP1"/>
<evidence type="ECO:0000259" key="14">
    <source>
        <dbReference type="PROSITE" id="PS51186"/>
    </source>
</evidence>
<keyword evidence="16" id="KW-1185">Reference proteome</keyword>
<dbReference type="Gene3D" id="3.40.630.30">
    <property type="match status" value="1"/>
</dbReference>
<comment type="catalytic activity">
    <reaction evidence="8">
        <text>serotonin + (5Z,8Z,11Z,14Z)-eicosatetraenoyl-CoA = N-[(5Z,8Z,11Z,14Z)-eicosatetraenoyl]-serotonin + CoA + H(+)</text>
        <dbReference type="Rhea" id="RHEA:51396"/>
        <dbReference type="ChEBI" id="CHEBI:15378"/>
        <dbReference type="ChEBI" id="CHEBI:57287"/>
        <dbReference type="ChEBI" id="CHEBI:57368"/>
        <dbReference type="ChEBI" id="CHEBI:132255"/>
        <dbReference type="ChEBI" id="CHEBI:350546"/>
    </reaction>
    <physiologicalReaction direction="left-to-right" evidence="8">
        <dbReference type="Rhea" id="RHEA:51397"/>
    </physiologicalReaction>
</comment>
<evidence type="ECO:0000256" key="7">
    <source>
        <dbReference type="ARBA" id="ARBA00050849"/>
    </source>
</evidence>
<proteinExistence type="inferred from homology"/>
<dbReference type="SUPFAM" id="SSF55729">
    <property type="entry name" value="Acyl-CoA N-acyltransferases (Nat)"/>
    <property type="match status" value="1"/>
</dbReference>
<reference evidence="15" key="1">
    <citation type="submission" date="2022-01" db="EMBL/GenBank/DDBJ databases">
        <authorList>
            <person name="King R."/>
        </authorList>
    </citation>
    <scope>NUCLEOTIDE SEQUENCE</scope>
</reference>
<evidence type="ECO:0000256" key="10">
    <source>
        <dbReference type="ARBA" id="ARBA00051823"/>
    </source>
</evidence>
<evidence type="ECO:0000256" key="3">
    <source>
        <dbReference type="ARBA" id="ARBA00037926"/>
    </source>
</evidence>
<comment type="catalytic activity">
    <reaction evidence="6">
        <text>dopamine + (9Z)-octadecenoyl-CoA = N-(9Z-octadecanoyl)-dopamine + CoA + H(+)</text>
        <dbReference type="Rhea" id="RHEA:51380"/>
        <dbReference type="ChEBI" id="CHEBI:15378"/>
        <dbReference type="ChEBI" id="CHEBI:31883"/>
        <dbReference type="ChEBI" id="CHEBI:57287"/>
        <dbReference type="ChEBI" id="CHEBI:57387"/>
        <dbReference type="ChEBI" id="CHEBI:59905"/>
    </reaction>
    <physiologicalReaction direction="left-to-right" evidence="6">
        <dbReference type="Rhea" id="RHEA:51381"/>
    </physiologicalReaction>
</comment>
<sequence>MSMNSEVMIRTATETDKEPIRLFLRKFFFKDEPMNDSQQLITEENLVNEDLENFVFQSYGKGLDLVAEYEGKLVGVCLNGIIEKGPDPEEFPCTPGNKFENIARLLEHVEKTVDYFTRYPDIDRFIAIQILSVDASVRGKGIAKKLANRTKELGRQHNAQLLVIECSSFYSAAVAKSLGFEQIFSMDYADYKKNGKDVIIPAPPHKSFTVYVSKL</sequence>
<comment type="catalytic activity">
    <reaction evidence="9">
        <text>dopamine + acetyl-CoA = N-acetyldopamine + CoA + H(+)</text>
        <dbReference type="Rhea" id="RHEA:51388"/>
        <dbReference type="ChEBI" id="CHEBI:15378"/>
        <dbReference type="ChEBI" id="CHEBI:57287"/>
        <dbReference type="ChEBI" id="CHEBI:57288"/>
        <dbReference type="ChEBI" id="CHEBI:59905"/>
        <dbReference type="ChEBI" id="CHEBI:125678"/>
    </reaction>
    <physiologicalReaction direction="left-to-right" evidence="9">
        <dbReference type="Rhea" id="RHEA:51389"/>
    </physiologicalReaction>
</comment>
<name>A0A9P0CNP1_9CUCU</name>
<evidence type="ECO:0000313" key="15">
    <source>
        <dbReference type="EMBL" id="CAH1105016.1"/>
    </source>
</evidence>
<dbReference type="EMBL" id="OV651830">
    <property type="protein sequence ID" value="CAH1105016.1"/>
    <property type="molecule type" value="Genomic_DNA"/>
</dbReference>
<evidence type="ECO:0000256" key="6">
    <source>
        <dbReference type="ARBA" id="ARBA00050189"/>
    </source>
</evidence>
<evidence type="ECO:0000256" key="8">
    <source>
        <dbReference type="ARBA" id="ARBA00051284"/>
    </source>
</evidence>
<dbReference type="OrthoDB" id="41532at2759"/>
<dbReference type="Pfam" id="PF00583">
    <property type="entry name" value="Acetyltransf_1"/>
    <property type="match status" value="1"/>
</dbReference>
<comment type="pathway">
    <text evidence="3">Aromatic compound metabolism; melatonin biosynthesis; melatonin from serotonin: step 1/2.</text>
</comment>
<dbReference type="CDD" id="cd04301">
    <property type="entry name" value="NAT_SF"/>
    <property type="match status" value="1"/>
</dbReference>
<evidence type="ECO:0000256" key="1">
    <source>
        <dbReference type="ARBA" id="ARBA00022679"/>
    </source>
</evidence>
<dbReference type="PANTHER" id="PTHR20905">
    <property type="entry name" value="N-ACETYLTRANSFERASE-RELATED"/>
    <property type="match status" value="1"/>
</dbReference>
<evidence type="ECO:0000256" key="11">
    <source>
        <dbReference type="ARBA" id="ARBA00052178"/>
    </source>
</evidence>
<comment type="catalytic activity">
    <reaction evidence="12">
        <text>dopamine + hexadecanoyl-CoA = N-hexadecanoyl-dopamine + CoA + H(+)</text>
        <dbReference type="Rhea" id="RHEA:51376"/>
        <dbReference type="ChEBI" id="CHEBI:15378"/>
        <dbReference type="ChEBI" id="CHEBI:57287"/>
        <dbReference type="ChEBI" id="CHEBI:57379"/>
        <dbReference type="ChEBI" id="CHEBI:59905"/>
        <dbReference type="ChEBI" id="CHEBI:134058"/>
    </reaction>
    <physiologicalReaction direction="left-to-right" evidence="12">
        <dbReference type="Rhea" id="RHEA:51377"/>
    </physiologicalReaction>
</comment>